<dbReference type="ExpressionAtlas" id="A0A2K3LZK8">
    <property type="expression patterns" value="baseline"/>
</dbReference>
<name>A0A2K3LZK8_TRIPR</name>
<accession>A0A2K3LZK8</accession>
<proteinExistence type="predicted"/>
<reference evidence="1 2" key="1">
    <citation type="journal article" date="2014" name="Am. J. Bot.">
        <title>Genome assembly and annotation for red clover (Trifolium pratense; Fabaceae).</title>
        <authorList>
            <person name="Istvanek J."/>
            <person name="Jaros M."/>
            <person name="Krenek A."/>
            <person name="Repkova J."/>
        </authorList>
    </citation>
    <scope>NUCLEOTIDE SEQUENCE [LARGE SCALE GENOMIC DNA]</scope>
    <source>
        <strain evidence="2">cv. Tatra</strain>
        <tissue evidence="1">Young leaves</tissue>
    </source>
</reference>
<evidence type="ECO:0000313" key="1">
    <source>
        <dbReference type="EMBL" id="PNX83974.1"/>
    </source>
</evidence>
<organism evidence="1 2">
    <name type="scientific">Trifolium pratense</name>
    <name type="common">Red clover</name>
    <dbReference type="NCBI Taxonomy" id="57577"/>
    <lineage>
        <taxon>Eukaryota</taxon>
        <taxon>Viridiplantae</taxon>
        <taxon>Streptophyta</taxon>
        <taxon>Embryophyta</taxon>
        <taxon>Tracheophyta</taxon>
        <taxon>Spermatophyta</taxon>
        <taxon>Magnoliopsida</taxon>
        <taxon>eudicotyledons</taxon>
        <taxon>Gunneridae</taxon>
        <taxon>Pentapetalae</taxon>
        <taxon>rosids</taxon>
        <taxon>fabids</taxon>
        <taxon>Fabales</taxon>
        <taxon>Fabaceae</taxon>
        <taxon>Papilionoideae</taxon>
        <taxon>50 kb inversion clade</taxon>
        <taxon>NPAAA clade</taxon>
        <taxon>Hologalegina</taxon>
        <taxon>IRL clade</taxon>
        <taxon>Trifolieae</taxon>
        <taxon>Trifolium</taxon>
    </lineage>
</organism>
<dbReference type="AlphaFoldDB" id="A0A2K3LZK8"/>
<dbReference type="EMBL" id="ASHM01045299">
    <property type="protein sequence ID" value="PNX83974.1"/>
    <property type="molecule type" value="Genomic_DNA"/>
</dbReference>
<evidence type="ECO:0000313" key="2">
    <source>
        <dbReference type="Proteomes" id="UP000236291"/>
    </source>
</evidence>
<gene>
    <name evidence="1" type="ORF">L195_g040025</name>
</gene>
<reference evidence="1 2" key="2">
    <citation type="journal article" date="2017" name="Front. Plant Sci.">
        <title>Gene Classification and Mining of Molecular Markers Useful in Red Clover (Trifolium pratense) Breeding.</title>
        <authorList>
            <person name="Istvanek J."/>
            <person name="Dluhosova J."/>
            <person name="Dluhos P."/>
            <person name="Patkova L."/>
            <person name="Nedelnik J."/>
            <person name="Repkova J."/>
        </authorList>
    </citation>
    <scope>NUCLEOTIDE SEQUENCE [LARGE SCALE GENOMIC DNA]</scope>
    <source>
        <strain evidence="2">cv. Tatra</strain>
        <tissue evidence="1">Young leaves</tissue>
    </source>
</reference>
<dbReference type="Proteomes" id="UP000236291">
    <property type="component" value="Unassembled WGS sequence"/>
</dbReference>
<protein>
    <submittedName>
        <fullName evidence="1">Uncharacterized protein</fullName>
    </submittedName>
</protein>
<sequence>MFATLEDLDTYNGVFANSPFFIPADVAGAMEVRKNDDYKEISVPAGKTFERFCLWHMRRKIAGYEAQKQDCLLPLAHHAPVPAPQCAVRSIYATVFILQIVRERMRENMRVLERGFSPTSRLGIRGFLLGNL</sequence>
<comment type="caution">
    <text evidence="1">The sequence shown here is derived from an EMBL/GenBank/DDBJ whole genome shotgun (WGS) entry which is preliminary data.</text>
</comment>